<evidence type="ECO:0000313" key="2">
    <source>
        <dbReference type="EMBL" id="MFD2866459.1"/>
    </source>
</evidence>
<sequence length="189" mass="21539">MMKNRRFSIFIVIILCMVSFSDLKAQAPANDKASVKTFVQHFYDWYNVLQADDDFTRKHHLSPFAFAIKERGNYFDKPLRQAISDYFHKPLKSGETGLDFDPIAAAQDTRSGFQTGNVKQVGNTFRINLHDLPKGKSEKEILAAETFLVVVAVKVGKDWKLANFIYPAKGNMSQTDLIKLLAHQKKFGY</sequence>
<dbReference type="RefSeq" id="WP_377130101.1">
    <property type="nucleotide sequence ID" value="NZ_JBHUON010000026.1"/>
</dbReference>
<dbReference type="Gene3D" id="3.10.450.50">
    <property type="match status" value="1"/>
</dbReference>
<reference evidence="3" key="1">
    <citation type="journal article" date="2019" name="Int. J. Syst. Evol. Microbiol.">
        <title>The Global Catalogue of Microorganisms (GCM) 10K type strain sequencing project: providing services to taxonomists for standard genome sequencing and annotation.</title>
        <authorList>
            <consortium name="The Broad Institute Genomics Platform"/>
            <consortium name="The Broad Institute Genome Sequencing Center for Infectious Disease"/>
            <person name="Wu L."/>
            <person name="Ma J."/>
        </authorList>
    </citation>
    <scope>NUCLEOTIDE SEQUENCE [LARGE SCALE GENOMIC DNA]</scope>
    <source>
        <strain evidence="3">KCTC 52232</strain>
    </source>
</reference>
<proteinExistence type="predicted"/>
<accession>A0ABW5XTY8</accession>
<feature type="chain" id="PRO_5045065174" description="DUF3828 domain-containing protein" evidence="1">
    <location>
        <begin position="28"/>
        <end position="189"/>
    </location>
</feature>
<protein>
    <recommendedName>
        <fullName evidence="4">DUF3828 domain-containing protein</fullName>
    </recommendedName>
</protein>
<evidence type="ECO:0000256" key="1">
    <source>
        <dbReference type="SAM" id="SignalP"/>
    </source>
</evidence>
<dbReference type="EMBL" id="JBHUON010000026">
    <property type="protein sequence ID" value="MFD2866459.1"/>
    <property type="molecule type" value="Genomic_DNA"/>
</dbReference>
<evidence type="ECO:0000313" key="3">
    <source>
        <dbReference type="Proteomes" id="UP001597601"/>
    </source>
</evidence>
<gene>
    <name evidence="2" type="ORF">ACFSYC_17315</name>
</gene>
<dbReference type="Proteomes" id="UP001597601">
    <property type="component" value="Unassembled WGS sequence"/>
</dbReference>
<keyword evidence="1" id="KW-0732">Signal</keyword>
<evidence type="ECO:0008006" key="4">
    <source>
        <dbReference type="Google" id="ProtNLM"/>
    </source>
</evidence>
<keyword evidence="3" id="KW-1185">Reference proteome</keyword>
<name>A0ABW5XTY8_9SPHI</name>
<organism evidence="2 3">
    <name type="scientific">Mucilaginibacter antarcticus</name>
    <dbReference type="NCBI Taxonomy" id="1855725"/>
    <lineage>
        <taxon>Bacteria</taxon>
        <taxon>Pseudomonadati</taxon>
        <taxon>Bacteroidota</taxon>
        <taxon>Sphingobacteriia</taxon>
        <taxon>Sphingobacteriales</taxon>
        <taxon>Sphingobacteriaceae</taxon>
        <taxon>Mucilaginibacter</taxon>
    </lineage>
</organism>
<comment type="caution">
    <text evidence="2">The sequence shown here is derived from an EMBL/GenBank/DDBJ whole genome shotgun (WGS) entry which is preliminary data.</text>
</comment>
<feature type="signal peptide" evidence="1">
    <location>
        <begin position="1"/>
        <end position="27"/>
    </location>
</feature>